<dbReference type="Proteomes" id="UP000649617">
    <property type="component" value="Unassembled WGS sequence"/>
</dbReference>
<feature type="region of interest" description="Disordered" evidence="1">
    <location>
        <begin position="238"/>
        <end position="305"/>
    </location>
</feature>
<name>A0A812YFY4_SYMPI</name>
<dbReference type="OrthoDB" id="431533at2759"/>
<evidence type="ECO:0000313" key="3">
    <source>
        <dbReference type="Proteomes" id="UP000649617"/>
    </source>
</evidence>
<accession>A0A812YFY4</accession>
<organism evidence="2 3">
    <name type="scientific">Symbiodinium pilosum</name>
    <name type="common">Dinoflagellate</name>
    <dbReference type="NCBI Taxonomy" id="2952"/>
    <lineage>
        <taxon>Eukaryota</taxon>
        <taxon>Sar</taxon>
        <taxon>Alveolata</taxon>
        <taxon>Dinophyceae</taxon>
        <taxon>Suessiales</taxon>
        <taxon>Symbiodiniaceae</taxon>
        <taxon>Symbiodinium</taxon>
    </lineage>
</organism>
<reference evidence="2" key="1">
    <citation type="submission" date="2021-02" db="EMBL/GenBank/DDBJ databases">
        <authorList>
            <person name="Dougan E. K."/>
            <person name="Rhodes N."/>
            <person name="Thang M."/>
            <person name="Chan C."/>
        </authorList>
    </citation>
    <scope>NUCLEOTIDE SEQUENCE</scope>
</reference>
<gene>
    <name evidence="2" type="ORF">SPIL2461_LOCUS23117</name>
</gene>
<proteinExistence type="predicted"/>
<dbReference type="EMBL" id="CAJNIZ010047960">
    <property type="protein sequence ID" value="CAE7779139.1"/>
    <property type="molecule type" value="Genomic_DNA"/>
</dbReference>
<evidence type="ECO:0000313" key="2">
    <source>
        <dbReference type="EMBL" id="CAE7779139.1"/>
    </source>
</evidence>
<feature type="compositionally biased region" description="Polar residues" evidence="1">
    <location>
        <begin position="243"/>
        <end position="261"/>
    </location>
</feature>
<sequence length="305" mass="30932">MAAALPTTQVGAQTVAALPTQIGSTTMPGVQTMPAVQYAGAPTYTYLNPSQPYTTYAGGMASLPTSTWIQPAVTTVSPQALPVTSVPATSMPATSMPTTVAGSQYGQYVMPTYTYPVYPGASYPMVSASAPQNLPTTIVANPAEAGMAPAPSEQPVVAEVQAAAVTSNVSATPLVQAAPTPTNTPVMQSVGTASSGVMQSLGAANTPVTQMQPMQSQSPMAQSFVMVGTPQAMLTSLPAGSPVASTPQGFPQMSLPATSASVPMDPATSLGASRPESEVKTQSKDLRKPGKKPKKGKNKFGCCGC</sequence>
<feature type="compositionally biased region" description="Basic residues" evidence="1">
    <location>
        <begin position="289"/>
        <end position="298"/>
    </location>
</feature>
<comment type="caution">
    <text evidence="2">The sequence shown here is derived from an EMBL/GenBank/DDBJ whole genome shotgun (WGS) entry which is preliminary data.</text>
</comment>
<protein>
    <submittedName>
        <fullName evidence="2">Uncharacterized protein</fullName>
    </submittedName>
</protein>
<keyword evidence="3" id="KW-1185">Reference proteome</keyword>
<feature type="compositionally biased region" description="Basic and acidic residues" evidence="1">
    <location>
        <begin position="275"/>
        <end position="288"/>
    </location>
</feature>
<dbReference type="AlphaFoldDB" id="A0A812YFY4"/>
<evidence type="ECO:0000256" key="1">
    <source>
        <dbReference type="SAM" id="MobiDB-lite"/>
    </source>
</evidence>